<dbReference type="AlphaFoldDB" id="A0A2U1B9C4"/>
<feature type="transmembrane region" description="Helical" evidence="1">
    <location>
        <begin position="220"/>
        <end position="241"/>
    </location>
</feature>
<dbReference type="OrthoDB" id="9782250at2"/>
<evidence type="ECO:0000259" key="2">
    <source>
        <dbReference type="Pfam" id="PF02517"/>
    </source>
</evidence>
<organism evidence="3 4">
    <name type="scientific">Victivallis vadensis</name>
    <dbReference type="NCBI Taxonomy" id="172901"/>
    <lineage>
        <taxon>Bacteria</taxon>
        <taxon>Pseudomonadati</taxon>
        <taxon>Lentisphaerota</taxon>
        <taxon>Lentisphaeria</taxon>
        <taxon>Victivallales</taxon>
        <taxon>Victivallaceae</taxon>
        <taxon>Victivallis</taxon>
    </lineage>
</organism>
<dbReference type="EMBL" id="QEKH01000003">
    <property type="protein sequence ID" value="PVY45269.1"/>
    <property type="molecule type" value="Genomic_DNA"/>
</dbReference>
<proteinExistence type="predicted"/>
<evidence type="ECO:0000313" key="3">
    <source>
        <dbReference type="EMBL" id="PVY45269.1"/>
    </source>
</evidence>
<keyword evidence="1" id="KW-0812">Transmembrane</keyword>
<dbReference type="InterPro" id="IPR003675">
    <property type="entry name" value="Rce1/LyrA-like_dom"/>
</dbReference>
<keyword evidence="3" id="KW-0378">Hydrolase</keyword>
<feature type="transmembrane region" description="Helical" evidence="1">
    <location>
        <begin position="20"/>
        <end position="43"/>
    </location>
</feature>
<dbReference type="Pfam" id="PF02517">
    <property type="entry name" value="Rce1-like"/>
    <property type="match status" value="1"/>
</dbReference>
<reference evidence="3 4" key="1">
    <citation type="submission" date="2018-04" db="EMBL/GenBank/DDBJ databases">
        <title>Genomic Encyclopedia of Type Strains, Phase IV (KMG-IV): sequencing the most valuable type-strain genomes for metagenomic binning, comparative biology and taxonomic classification.</title>
        <authorList>
            <person name="Goeker M."/>
        </authorList>
    </citation>
    <scope>NUCLEOTIDE SEQUENCE [LARGE SCALE GENOMIC DNA]</scope>
    <source>
        <strain evidence="3 4">DSM 14823</strain>
    </source>
</reference>
<feature type="transmembrane region" description="Helical" evidence="1">
    <location>
        <begin position="97"/>
        <end position="118"/>
    </location>
</feature>
<dbReference type="PANTHER" id="PTHR36435:SF1">
    <property type="entry name" value="CAAX AMINO TERMINAL PROTEASE FAMILY PROTEIN"/>
    <property type="match status" value="1"/>
</dbReference>
<evidence type="ECO:0000313" key="4">
    <source>
        <dbReference type="Proteomes" id="UP000245959"/>
    </source>
</evidence>
<dbReference type="GeneID" id="78294163"/>
<comment type="caution">
    <text evidence="3">The sequence shown here is derived from an EMBL/GenBank/DDBJ whole genome shotgun (WGS) entry which is preliminary data.</text>
</comment>
<keyword evidence="3" id="KW-0645">Protease</keyword>
<dbReference type="Proteomes" id="UP000245959">
    <property type="component" value="Unassembled WGS sequence"/>
</dbReference>
<dbReference type="RefSeq" id="WP_116882836.1">
    <property type="nucleotide sequence ID" value="NZ_CABMMC010000070.1"/>
</dbReference>
<accession>A0A2U1B9C4</accession>
<keyword evidence="4" id="KW-1185">Reference proteome</keyword>
<name>A0A2U1B9C4_9BACT</name>
<dbReference type="GO" id="GO:0006508">
    <property type="term" value="P:proteolysis"/>
    <property type="evidence" value="ECO:0007669"/>
    <property type="project" value="UniProtKB-KW"/>
</dbReference>
<feature type="transmembrane region" description="Helical" evidence="1">
    <location>
        <begin position="144"/>
        <end position="165"/>
    </location>
</feature>
<keyword evidence="1" id="KW-1133">Transmembrane helix</keyword>
<dbReference type="PANTHER" id="PTHR36435">
    <property type="entry name" value="SLR1288 PROTEIN"/>
    <property type="match status" value="1"/>
</dbReference>
<feature type="transmembrane region" description="Helical" evidence="1">
    <location>
        <begin position="177"/>
        <end position="200"/>
    </location>
</feature>
<feature type="transmembrane region" description="Helical" evidence="1">
    <location>
        <begin position="55"/>
        <end position="76"/>
    </location>
</feature>
<sequence length="248" mass="27628">MRRQLFPTRIPWRRRVSLPIGIGALIAGAIGYFLIPFPVVFFLMSSGLCERDEAIWTGALTAPVGALSIYLAFLGFDCPLRTLGARLGVRRLKWQDLLWSLLGFCVILTGSIQLNFIWGRILKLLKVSHIEKQNLLEMAEKTGWGSFFAMGAVVIILVPISEEIFFRRGLYGVLRPLGAWTALIVTSLLFSAVHFFLLGFPSLFLMGLVFQLVYLKTRNLAAAITTHALVNLLAMFGAFLVRLGVPVE</sequence>
<feature type="domain" description="CAAX prenyl protease 2/Lysostaphin resistance protein A-like" evidence="2">
    <location>
        <begin position="146"/>
        <end position="233"/>
    </location>
</feature>
<keyword evidence="1" id="KW-0472">Membrane</keyword>
<dbReference type="GO" id="GO:0004175">
    <property type="term" value="F:endopeptidase activity"/>
    <property type="evidence" value="ECO:0007669"/>
    <property type="project" value="UniProtKB-ARBA"/>
</dbReference>
<gene>
    <name evidence="3" type="ORF">C8D82_103184</name>
</gene>
<evidence type="ECO:0000256" key="1">
    <source>
        <dbReference type="SAM" id="Phobius"/>
    </source>
</evidence>
<protein>
    <submittedName>
        <fullName evidence="3">CAAX prenyl protease-like protein</fullName>
    </submittedName>
</protein>
<dbReference type="InterPro" id="IPR052710">
    <property type="entry name" value="CAAX_protease"/>
</dbReference>
<dbReference type="GO" id="GO:0080120">
    <property type="term" value="P:CAAX-box protein maturation"/>
    <property type="evidence" value="ECO:0007669"/>
    <property type="project" value="UniProtKB-ARBA"/>
</dbReference>